<proteinExistence type="predicted"/>
<protein>
    <recommendedName>
        <fullName evidence="4">Transposase</fullName>
    </recommendedName>
</protein>
<organism evidence="2 3">
    <name type="scientific">Thermithiobacillus plumbiphilus</name>
    <dbReference type="NCBI Taxonomy" id="1729899"/>
    <lineage>
        <taxon>Bacteria</taxon>
        <taxon>Pseudomonadati</taxon>
        <taxon>Pseudomonadota</taxon>
        <taxon>Acidithiobacillia</taxon>
        <taxon>Acidithiobacillales</taxon>
        <taxon>Thermithiobacillaceae</taxon>
        <taxon>Thermithiobacillus</taxon>
    </lineage>
</organism>
<accession>A0ABU9DA45</accession>
<evidence type="ECO:0000313" key="2">
    <source>
        <dbReference type="EMBL" id="MEK8090371.1"/>
    </source>
</evidence>
<dbReference type="Proteomes" id="UP001446205">
    <property type="component" value="Unassembled WGS sequence"/>
</dbReference>
<gene>
    <name evidence="2" type="ORF">WOB96_11435</name>
</gene>
<feature type="region of interest" description="Disordered" evidence="1">
    <location>
        <begin position="58"/>
        <end position="82"/>
    </location>
</feature>
<comment type="caution">
    <text evidence="2">The sequence shown here is derived from an EMBL/GenBank/DDBJ whole genome shotgun (WGS) entry which is preliminary data.</text>
</comment>
<dbReference type="EMBL" id="JBBPCO010000011">
    <property type="protein sequence ID" value="MEK8090371.1"/>
    <property type="molecule type" value="Genomic_DNA"/>
</dbReference>
<reference evidence="2 3" key="1">
    <citation type="submission" date="2024-04" db="EMBL/GenBank/DDBJ databases">
        <authorList>
            <person name="Abashina T."/>
            <person name="Shaikin A."/>
        </authorList>
    </citation>
    <scope>NUCLEOTIDE SEQUENCE [LARGE SCALE GENOMIC DNA]</scope>
    <source>
        <strain evidence="2 3">AAFK</strain>
    </source>
</reference>
<evidence type="ECO:0000256" key="1">
    <source>
        <dbReference type="SAM" id="MobiDB-lite"/>
    </source>
</evidence>
<dbReference type="RefSeq" id="WP_341371427.1">
    <property type="nucleotide sequence ID" value="NZ_JBBPCO010000011.1"/>
</dbReference>
<keyword evidence="3" id="KW-1185">Reference proteome</keyword>
<sequence length="82" mass="9717">MHLSKEQTVHRIIERIEEQQRRIREERAKRQRGEPYLTEDQVRVEVAIKYLRIEASWPSGATEAPSQPRLHHPVAPFSGRLH</sequence>
<evidence type="ECO:0008006" key="4">
    <source>
        <dbReference type="Google" id="ProtNLM"/>
    </source>
</evidence>
<evidence type="ECO:0000313" key="3">
    <source>
        <dbReference type="Proteomes" id="UP001446205"/>
    </source>
</evidence>
<name>A0ABU9DA45_9PROT</name>